<sequence>MKGSDSMDFEEKVKNVQHIFKGHVINLDMETVELPDGRQAQREIVRHHGAVGVVAVTAADKMVFIRQWRAPLGKETLEIPAGKIEPDEQKSPLETAKREMNEETSYQAQDYELLSTFYSSPGFSDELMYLYHATNLTPVETKLPQDADELLKIEELSGSEVKQAIENGEICDAKTIMAVLYWNLMEQ</sequence>
<keyword evidence="5" id="KW-1185">Reference proteome</keyword>
<dbReference type="SUPFAM" id="SSF55811">
    <property type="entry name" value="Nudix"/>
    <property type="match status" value="1"/>
</dbReference>
<dbReference type="STRING" id="449659.IV66_GL001253"/>
<dbReference type="Pfam" id="PF00293">
    <property type="entry name" value="NUDIX"/>
    <property type="match status" value="1"/>
</dbReference>
<proteinExistence type="predicted"/>
<dbReference type="FunFam" id="3.90.79.10:FF:000024">
    <property type="entry name" value="ADP-ribose pyrophosphatase"/>
    <property type="match status" value="1"/>
</dbReference>
<reference evidence="4 5" key="1">
    <citation type="journal article" date="2015" name="Genome Announc.">
        <title>Expanding the biotechnology potential of lactobacilli through comparative genomics of 213 strains and associated genera.</title>
        <authorList>
            <person name="Sun Z."/>
            <person name="Harris H.M."/>
            <person name="McCann A."/>
            <person name="Guo C."/>
            <person name="Argimon S."/>
            <person name="Zhang W."/>
            <person name="Yang X."/>
            <person name="Jeffery I.B."/>
            <person name="Cooney J.C."/>
            <person name="Kagawa T.F."/>
            <person name="Liu W."/>
            <person name="Song Y."/>
            <person name="Salvetti E."/>
            <person name="Wrobel A."/>
            <person name="Rasinkangas P."/>
            <person name="Parkhill J."/>
            <person name="Rea M.C."/>
            <person name="O'Sullivan O."/>
            <person name="Ritari J."/>
            <person name="Douillard F.P."/>
            <person name="Paul Ross R."/>
            <person name="Yang R."/>
            <person name="Briner A.E."/>
            <person name="Felis G.E."/>
            <person name="de Vos W.M."/>
            <person name="Barrangou R."/>
            <person name="Klaenhammer T.R."/>
            <person name="Caufield P.W."/>
            <person name="Cui Y."/>
            <person name="Zhang H."/>
            <person name="O'Toole P.W."/>
        </authorList>
    </citation>
    <scope>NUCLEOTIDE SEQUENCE [LARGE SCALE GENOMIC DNA]</scope>
    <source>
        <strain evidence="4 5">NBRC 103219</strain>
    </source>
</reference>
<keyword evidence="2" id="KW-0378">Hydrolase</keyword>
<evidence type="ECO:0000313" key="4">
    <source>
        <dbReference type="EMBL" id="KRO01073.1"/>
    </source>
</evidence>
<dbReference type="EMBL" id="JQCN01000017">
    <property type="protein sequence ID" value="KRO01073.1"/>
    <property type="molecule type" value="Genomic_DNA"/>
</dbReference>
<evidence type="ECO:0000259" key="3">
    <source>
        <dbReference type="PROSITE" id="PS51462"/>
    </source>
</evidence>
<dbReference type="PROSITE" id="PS51462">
    <property type="entry name" value="NUDIX"/>
    <property type="match status" value="1"/>
</dbReference>
<dbReference type="Gene3D" id="3.90.79.10">
    <property type="entry name" value="Nucleoside Triphosphate Pyrophosphohydrolase"/>
    <property type="match status" value="1"/>
</dbReference>
<dbReference type="PANTHER" id="PTHR11839:SF18">
    <property type="entry name" value="NUDIX HYDROLASE DOMAIN-CONTAINING PROTEIN"/>
    <property type="match status" value="1"/>
</dbReference>
<dbReference type="GO" id="GO:0019693">
    <property type="term" value="P:ribose phosphate metabolic process"/>
    <property type="evidence" value="ECO:0007669"/>
    <property type="project" value="TreeGrafter"/>
</dbReference>
<dbReference type="PANTHER" id="PTHR11839">
    <property type="entry name" value="UDP/ADP-SUGAR PYROPHOSPHATASE"/>
    <property type="match status" value="1"/>
</dbReference>
<comment type="cofactor">
    <cofactor evidence="1">
        <name>Mg(2+)</name>
        <dbReference type="ChEBI" id="CHEBI:18420"/>
    </cofactor>
</comment>
<dbReference type="GO" id="GO:0016787">
    <property type="term" value="F:hydrolase activity"/>
    <property type="evidence" value="ECO:0007669"/>
    <property type="project" value="UniProtKB-KW"/>
</dbReference>
<dbReference type="AlphaFoldDB" id="A0A0R2LHM1"/>
<dbReference type="CDD" id="cd03424">
    <property type="entry name" value="NUDIX_ADPRase_Nudt5_UGPPase_Nudt14"/>
    <property type="match status" value="1"/>
</dbReference>
<evidence type="ECO:0000256" key="2">
    <source>
        <dbReference type="ARBA" id="ARBA00022801"/>
    </source>
</evidence>
<dbReference type="GO" id="GO:0005829">
    <property type="term" value="C:cytosol"/>
    <property type="evidence" value="ECO:0007669"/>
    <property type="project" value="TreeGrafter"/>
</dbReference>
<dbReference type="GO" id="GO:0006753">
    <property type="term" value="P:nucleoside phosphate metabolic process"/>
    <property type="evidence" value="ECO:0007669"/>
    <property type="project" value="TreeGrafter"/>
</dbReference>
<dbReference type="InterPro" id="IPR000086">
    <property type="entry name" value="NUDIX_hydrolase_dom"/>
</dbReference>
<dbReference type="Proteomes" id="UP000051886">
    <property type="component" value="Unassembled WGS sequence"/>
</dbReference>
<comment type="caution">
    <text evidence="4">The sequence shown here is derived from an EMBL/GenBank/DDBJ whole genome shotgun (WGS) entry which is preliminary data.</text>
</comment>
<evidence type="ECO:0000313" key="5">
    <source>
        <dbReference type="Proteomes" id="UP000051886"/>
    </source>
</evidence>
<accession>A0A0R2LHM1</accession>
<dbReference type="InterPro" id="IPR015797">
    <property type="entry name" value="NUDIX_hydrolase-like_dom_sf"/>
</dbReference>
<organism evidence="4 5">
    <name type="scientific">Ligilactobacillus pobuzihii</name>
    <dbReference type="NCBI Taxonomy" id="449659"/>
    <lineage>
        <taxon>Bacteria</taxon>
        <taxon>Bacillati</taxon>
        <taxon>Bacillota</taxon>
        <taxon>Bacilli</taxon>
        <taxon>Lactobacillales</taxon>
        <taxon>Lactobacillaceae</taxon>
        <taxon>Ligilactobacillus</taxon>
    </lineage>
</organism>
<name>A0A0R2LHM1_9LACO</name>
<protein>
    <submittedName>
        <fullName evidence="4">ADP-ribose pyrophosphatase</fullName>
    </submittedName>
</protein>
<feature type="domain" description="Nudix hydrolase" evidence="3">
    <location>
        <begin position="45"/>
        <end position="178"/>
    </location>
</feature>
<gene>
    <name evidence="4" type="ORF">IV66_GL001253</name>
</gene>
<dbReference type="PATRIC" id="fig|449659.4.peg.1270"/>
<evidence type="ECO:0000256" key="1">
    <source>
        <dbReference type="ARBA" id="ARBA00001946"/>
    </source>
</evidence>